<evidence type="ECO:0000313" key="1">
    <source>
        <dbReference type="EMBL" id="OWK07545.1"/>
    </source>
</evidence>
<keyword evidence="2" id="KW-1185">Reference proteome</keyword>
<protein>
    <submittedName>
        <fullName evidence="1">EIF4EBP2</fullName>
    </submittedName>
</protein>
<dbReference type="AlphaFoldDB" id="A0A212CNS3"/>
<feature type="non-terminal residue" evidence="1">
    <location>
        <position position="113"/>
    </location>
</feature>
<sequence length="113" mass="12261">MAQTPPCHLPNIPGVTSPGTLIEDSKVEVNNLNNLNNHDRKHAVELKWPSSIHSEWKSGDCQCFPWSSLRPPRCGCPSPAHLAVVDGEQRALCGPEAALCDSTVRPPTSQAKE</sequence>
<reference evidence="1 2" key="1">
    <citation type="journal article" date="2018" name="Mol. Genet. Genomics">
        <title>The red deer Cervus elaphus genome CerEla1.0: sequencing, annotating, genes, and chromosomes.</title>
        <authorList>
            <person name="Bana N.A."/>
            <person name="Nyiri A."/>
            <person name="Nagy J."/>
            <person name="Frank K."/>
            <person name="Nagy T."/>
            <person name="Steger V."/>
            <person name="Schiller M."/>
            <person name="Lakatos P."/>
            <person name="Sugar L."/>
            <person name="Horn P."/>
            <person name="Barta E."/>
            <person name="Orosz L."/>
        </authorList>
    </citation>
    <scope>NUCLEOTIDE SEQUENCE [LARGE SCALE GENOMIC DNA]</scope>
    <source>
        <strain evidence="1">Hungarian</strain>
    </source>
</reference>
<proteinExistence type="predicted"/>
<comment type="caution">
    <text evidence="1">The sequence shown here is derived from an EMBL/GenBank/DDBJ whole genome shotgun (WGS) entry which is preliminary data.</text>
</comment>
<dbReference type="OrthoDB" id="19729at2759"/>
<dbReference type="Proteomes" id="UP000242450">
    <property type="component" value="Chromosome 15"/>
</dbReference>
<evidence type="ECO:0000313" key="2">
    <source>
        <dbReference type="Proteomes" id="UP000242450"/>
    </source>
</evidence>
<gene>
    <name evidence="1" type="ORF">Celaphus_00008246</name>
</gene>
<dbReference type="EMBL" id="MKHE01000015">
    <property type="protein sequence ID" value="OWK07545.1"/>
    <property type="molecule type" value="Genomic_DNA"/>
</dbReference>
<organism evidence="1 2">
    <name type="scientific">Cervus elaphus hippelaphus</name>
    <name type="common">European red deer</name>
    <dbReference type="NCBI Taxonomy" id="46360"/>
    <lineage>
        <taxon>Eukaryota</taxon>
        <taxon>Metazoa</taxon>
        <taxon>Chordata</taxon>
        <taxon>Craniata</taxon>
        <taxon>Vertebrata</taxon>
        <taxon>Euteleostomi</taxon>
        <taxon>Mammalia</taxon>
        <taxon>Eutheria</taxon>
        <taxon>Laurasiatheria</taxon>
        <taxon>Artiodactyla</taxon>
        <taxon>Ruminantia</taxon>
        <taxon>Pecora</taxon>
        <taxon>Cervidae</taxon>
        <taxon>Cervinae</taxon>
        <taxon>Cervus</taxon>
    </lineage>
</organism>
<name>A0A212CNS3_CEREH</name>
<accession>A0A212CNS3</accession>